<protein>
    <submittedName>
        <fullName evidence="1">Brg1-associated factor b</fullName>
    </submittedName>
</protein>
<comment type="caution">
    <text evidence="1">The sequence shown here is derived from an EMBL/GenBank/DDBJ whole genome shotgun (WGS) entry which is preliminary data.</text>
</comment>
<dbReference type="InterPro" id="IPR043129">
    <property type="entry name" value="ATPase_NBD"/>
</dbReference>
<dbReference type="OrthoDB" id="5132116at2759"/>
<dbReference type="SUPFAM" id="SSF53067">
    <property type="entry name" value="Actin-like ATPase domain"/>
    <property type="match status" value="1"/>
</dbReference>
<sequence length="125" mass="13751">MEGFFESDSAGLEGTAECSLPELVQKSIMKCDIEIRALLCNQILVTGGTSQVPGFIDRLSIELSRLMPTVLSPSSSYEKRFAPWIGGSILASLPAFHKLWIIKKEVERHGISIIEKKSNLNSNLS</sequence>
<evidence type="ECO:0000313" key="2">
    <source>
        <dbReference type="Proteomes" id="UP000029725"/>
    </source>
</evidence>
<dbReference type="HOGENOM" id="CLU_027965_9_0_1"/>
<dbReference type="PANTHER" id="PTHR11937">
    <property type="entry name" value="ACTIN"/>
    <property type="match status" value="1"/>
</dbReference>
<dbReference type="Proteomes" id="UP000029725">
    <property type="component" value="Unassembled WGS sequence"/>
</dbReference>
<name>A0A098VWQ7_9MICR</name>
<dbReference type="VEuPathDB" id="MicrosporidiaDB:DI09_1p410"/>
<proteinExistence type="predicted"/>
<dbReference type="Pfam" id="PF00022">
    <property type="entry name" value="Actin"/>
    <property type="match status" value="1"/>
</dbReference>
<reference evidence="1 2" key="1">
    <citation type="submission" date="2014-04" db="EMBL/GenBank/DDBJ databases">
        <title>A new species of microsporidia sheds light on the evolution of extreme parasitism.</title>
        <authorList>
            <person name="Haag K.L."/>
            <person name="James T.Y."/>
            <person name="Larsson R."/>
            <person name="Schaer T.M."/>
            <person name="Refardt D."/>
            <person name="Pombert J.-F."/>
            <person name="Ebert D."/>
        </authorList>
    </citation>
    <scope>NUCLEOTIDE SEQUENCE [LARGE SCALE GENOMIC DNA]</scope>
    <source>
        <strain evidence="1 2">UGP3</strain>
        <tissue evidence="1">Spores</tissue>
    </source>
</reference>
<dbReference type="RefSeq" id="XP_013238618.1">
    <property type="nucleotide sequence ID" value="XM_013383164.1"/>
</dbReference>
<evidence type="ECO:0000313" key="1">
    <source>
        <dbReference type="EMBL" id="KGG52191.1"/>
    </source>
</evidence>
<accession>A0A098VWQ7</accession>
<dbReference type="AlphaFoldDB" id="A0A098VWQ7"/>
<dbReference type="Gene3D" id="3.30.420.40">
    <property type="match status" value="2"/>
</dbReference>
<dbReference type="EMBL" id="JMKJ01000111">
    <property type="protein sequence ID" value="KGG52191.1"/>
    <property type="molecule type" value="Genomic_DNA"/>
</dbReference>
<dbReference type="GeneID" id="25258931"/>
<gene>
    <name evidence="1" type="ORF">DI09_1p410</name>
</gene>
<keyword evidence="2" id="KW-1185">Reference proteome</keyword>
<dbReference type="InterPro" id="IPR004000">
    <property type="entry name" value="Actin"/>
</dbReference>
<organism evidence="1 2">
    <name type="scientific">Mitosporidium daphniae</name>
    <dbReference type="NCBI Taxonomy" id="1485682"/>
    <lineage>
        <taxon>Eukaryota</taxon>
        <taxon>Fungi</taxon>
        <taxon>Fungi incertae sedis</taxon>
        <taxon>Microsporidia</taxon>
        <taxon>Mitosporidium</taxon>
    </lineage>
</organism>